<reference evidence="2" key="1">
    <citation type="submission" date="2022-11" db="UniProtKB">
        <authorList>
            <consortium name="WormBaseParasite"/>
        </authorList>
    </citation>
    <scope>IDENTIFICATION</scope>
</reference>
<evidence type="ECO:0000313" key="1">
    <source>
        <dbReference type="Proteomes" id="UP000887580"/>
    </source>
</evidence>
<proteinExistence type="predicted"/>
<sequence>MIFSAFGFTLIYDLYNTFKKVPATPEERDEMLRKAFFYVDVRNHGEKKFGVGDTALRRGVRA</sequence>
<protein>
    <submittedName>
        <fullName evidence="2">Uncharacterized protein</fullName>
    </submittedName>
</protein>
<dbReference type="WBParaSite" id="PS1159_v2.g15340.t1">
    <property type="protein sequence ID" value="PS1159_v2.g15340.t1"/>
    <property type="gene ID" value="PS1159_v2.g15340"/>
</dbReference>
<dbReference type="Proteomes" id="UP000887580">
    <property type="component" value="Unplaced"/>
</dbReference>
<accession>A0AC35FA73</accession>
<organism evidence="1 2">
    <name type="scientific">Panagrolaimus sp. PS1159</name>
    <dbReference type="NCBI Taxonomy" id="55785"/>
    <lineage>
        <taxon>Eukaryota</taxon>
        <taxon>Metazoa</taxon>
        <taxon>Ecdysozoa</taxon>
        <taxon>Nematoda</taxon>
        <taxon>Chromadorea</taxon>
        <taxon>Rhabditida</taxon>
        <taxon>Tylenchina</taxon>
        <taxon>Panagrolaimomorpha</taxon>
        <taxon>Panagrolaimoidea</taxon>
        <taxon>Panagrolaimidae</taxon>
        <taxon>Panagrolaimus</taxon>
    </lineage>
</organism>
<name>A0AC35FA73_9BILA</name>
<evidence type="ECO:0000313" key="2">
    <source>
        <dbReference type="WBParaSite" id="PS1159_v2.g15340.t1"/>
    </source>
</evidence>